<reference evidence="1 2" key="1">
    <citation type="submission" date="2018-06" db="EMBL/GenBank/DDBJ databases">
        <title>Complete genome sequnece of Lactobacillus amylovorus PMRA3.</title>
        <authorList>
            <person name="Nam Y.-D."/>
            <person name="Chung W.-H."/>
            <person name="Park Y.S."/>
            <person name="Kang J."/>
        </authorList>
    </citation>
    <scope>NUCLEOTIDE SEQUENCE [LARGE SCALE GENOMIC DNA]</scope>
    <source>
        <strain evidence="1 2">PMRA3</strain>
    </source>
</reference>
<accession>A0A5B8ECK0</accession>
<dbReference type="RefSeq" id="WP_139962210.1">
    <property type="nucleotide sequence ID" value="NZ_CP029754.1"/>
</dbReference>
<evidence type="ECO:0000313" key="1">
    <source>
        <dbReference type="EMBL" id="QDD70178.1"/>
    </source>
</evidence>
<dbReference type="Proteomes" id="UP000312326">
    <property type="component" value="Chromosome"/>
</dbReference>
<gene>
    <name evidence="1" type="ORF">DM298_04275</name>
</gene>
<organism evidence="1 2">
    <name type="scientific">Lactobacillus amylovorus</name>
    <dbReference type="NCBI Taxonomy" id="1604"/>
    <lineage>
        <taxon>Bacteria</taxon>
        <taxon>Bacillati</taxon>
        <taxon>Bacillota</taxon>
        <taxon>Bacilli</taxon>
        <taxon>Lactobacillales</taxon>
        <taxon>Lactobacillaceae</taxon>
        <taxon>Lactobacillus</taxon>
    </lineage>
</organism>
<dbReference type="AlphaFoldDB" id="A0A5B8ECK0"/>
<dbReference type="EMBL" id="CP029754">
    <property type="protein sequence ID" value="QDD70178.1"/>
    <property type="molecule type" value="Genomic_DNA"/>
</dbReference>
<sequence length="158" mass="18620">MKDKQMELIKTKTIPKFRYSTEEFKKIVHKVIQDYFDGTQIVNDDSIKCRTHRSGRKETYFCDYPTVDGSERVRFEITYDYLNDKLNYAIFDKQWGTTTKEIKDYRQSQIKNKHDGRKSISFSIATKNKLNLLAEKMGITANQLVIKFVEKGLKENGL</sequence>
<proteinExistence type="predicted"/>
<protein>
    <submittedName>
        <fullName evidence="1">Uncharacterized protein</fullName>
    </submittedName>
</protein>
<evidence type="ECO:0000313" key="2">
    <source>
        <dbReference type="Proteomes" id="UP000312326"/>
    </source>
</evidence>
<name>A0A5B8ECK0_LACAM</name>